<organism evidence="1 2">
    <name type="scientific">Pristionchus pacificus</name>
    <name type="common">Parasitic nematode worm</name>
    <dbReference type="NCBI Taxonomy" id="54126"/>
    <lineage>
        <taxon>Eukaryota</taxon>
        <taxon>Metazoa</taxon>
        <taxon>Ecdysozoa</taxon>
        <taxon>Nematoda</taxon>
        <taxon>Chromadorea</taxon>
        <taxon>Rhabditida</taxon>
        <taxon>Rhabditina</taxon>
        <taxon>Diplogasteromorpha</taxon>
        <taxon>Diplogasteroidea</taxon>
        <taxon>Neodiplogasteridae</taxon>
        <taxon>Pristionchus</taxon>
    </lineage>
</organism>
<sequence>MEDYWKTQIKSLVKSRMERPKDEWHFKKWKMSFDYIFNRIEWSLLKGVKIADLDGLEKERTQKIHTHLELWKAREYGSISDARNLLMEREEIKEKNSSASIVTSKVPTRMPRINREIRSADRDYDEKMAIFKSLNLPFLRRDNREEYLRLLGAETHIRLCYEHQSEFLYGIKGQQEKIDE</sequence>
<gene>
    <name evidence="1" type="primary">WBGene00111441</name>
</gene>
<keyword evidence="2" id="KW-1185">Reference proteome</keyword>
<dbReference type="Proteomes" id="UP000005239">
    <property type="component" value="Unassembled WGS sequence"/>
</dbReference>
<reference evidence="2" key="1">
    <citation type="journal article" date="2008" name="Nat. Genet.">
        <title>The Pristionchus pacificus genome provides a unique perspective on nematode lifestyle and parasitism.</title>
        <authorList>
            <person name="Dieterich C."/>
            <person name="Clifton S.W."/>
            <person name="Schuster L.N."/>
            <person name="Chinwalla A."/>
            <person name="Delehaunty K."/>
            <person name="Dinkelacker I."/>
            <person name="Fulton L."/>
            <person name="Fulton R."/>
            <person name="Godfrey J."/>
            <person name="Minx P."/>
            <person name="Mitreva M."/>
            <person name="Roeseler W."/>
            <person name="Tian H."/>
            <person name="Witte H."/>
            <person name="Yang S.P."/>
            <person name="Wilson R.K."/>
            <person name="Sommer R.J."/>
        </authorList>
    </citation>
    <scope>NUCLEOTIDE SEQUENCE [LARGE SCALE GENOMIC DNA]</scope>
    <source>
        <strain evidence="2">PS312</strain>
    </source>
</reference>
<dbReference type="EnsemblMetazoa" id="PPA21887.1">
    <property type="protein sequence ID" value="PPA21887.1"/>
    <property type="gene ID" value="WBGene00111441"/>
</dbReference>
<accession>A0A2A6BC12</accession>
<evidence type="ECO:0000313" key="2">
    <source>
        <dbReference type="Proteomes" id="UP000005239"/>
    </source>
</evidence>
<name>A0A2A6BC12_PRIPA</name>
<protein>
    <submittedName>
        <fullName evidence="1">Uncharacterized protein</fullName>
    </submittedName>
</protein>
<evidence type="ECO:0000313" key="1">
    <source>
        <dbReference type="EnsemblMetazoa" id="PPA21887.1"/>
    </source>
</evidence>
<proteinExistence type="predicted"/>
<accession>A0A8R1UDP6</accession>
<dbReference type="AlphaFoldDB" id="A0A2A6BC12"/>
<reference evidence="1" key="2">
    <citation type="submission" date="2022-06" db="UniProtKB">
        <authorList>
            <consortium name="EnsemblMetazoa"/>
        </authorList>
    </citation>
    <scope>IDENTIFICATION</scope>
    <source>
        <strain evidence="1">PS312</strain>
    </source>
</reference>